<accession>A0A8X6SGA2</accession>
<organism evidence="1 2">
    <name type="scientific">Trichonephila clavipes</name>
    <name type="common">Golden silk orbweaver</name>
    <name type="synonym">Nephila clavipes</name>
    <dbReference type="NCBI Taxonomy" id="2585209"/>
    <lineage>
        <taxon>Eukaryota</taxon>
        <taxon>Metazoa</taxon>
        <taxon>Ecdysozoa</taxon>
        <taxon>Arthropoda</taxon>
        <taxon>Chelicerata</taxon>
        <taxon>Arachnida</taxon>
        <taxon>Araneae</taxon>
        <taxon>Araneomorphae</taxon>
        <taxon>Entelegynae</taxon>
        <taxon>Araneoidea</taxon>
        <taxon>Nephilidae</taxon>
        <taxon>Trichonephila</taxon>
    </lineage>
</organism>
<keyword evidence="2" id="KW-1185">Reference proteome</keyword>
<proteinExistence type="predicted"/>
<dbReference type="Proteomes" id="UP000887159">
    <property type="component" value="Unassembled WGS sequence"/>
</dbReference>
<name>A0A8X6SGA2_TRICX</name>
<gene>
    <name evidence="1" type="ORF">TNCV_4231401</name>
</gene>
<evidence type="ECO:0000313" key="2">
    <source>
        <dbReference type="Proteomes" id="UP000887159"/>
    </source>
</evidence>
<sequence length="179" mass="20664">MLFVILSIGSRRYRINAFKEPDVVKYIPKNKWAGHVIRINKERYISIPVHTCQSFAADRQSVFFYLAKLINRHSQQTQPESLGRAQNFSVKLFRKRQEIVIIDFPNLLLIPISFHSGSFAMREKGDHRLVPGPDFMVDALKLPNQDLRDSGESLQKSVAWRCPDGTRHLFCWPILVVSG</sequence>
<protein>
    <submittedName>
        <fullName evidence="1">Uncharacterized protein</fullName>
    </submittedName>
</protein>
<comment type="caution">
    <text evidence="1">The sequence shown here is derived from an EMBL/GenBank/DDBJ whole genome shotgun (WGS) entry which is preliminary data.</text>
</comment>
<evidence type="ECO:0000313" key="1">
    <source>
        <dbReference type="EMBL" id="GFY11671.1"/>
    </source>
</evidence>
<dbReference type="EMBL" id="BMAU01021306">
    <property type="protein sequence ID" value="GFY11671.1"/>
    <property type="molecule type" value="Genomic_DNA"/>
</dbReference>
<dbReference type="AlphaFoldDB" id="A0A8X6SGA2"/>
<reference evidence="1" key="1">
    <citation type="submission" date="2020-08" db="EMBL/GenBank/DDBJ databases">
        <title>Multicomponent nature underlies the extraordinary mechanical properties of spider dragline silk.</title>
        <authorList>
            <person name="Kono N."/>
            <person name="Nakamura H."/>
            <person name="Mori M."/>
            <person name="Yoshida Y."/>
            <person name="Ohtoshi R."/>
            <person name="Malay A.D."/>
            <person name="Moran D.A.P."/>
            <person name="Tomita M."/>
            <person name="Numata K."/>
            <person name="Arakawa K."/>
        </authorList>
    </citation>
    <scope>NUCLEOTIDE SEQUENCE</scope>
</reference>